<dbReference type="GO" id="GO:0071897">
    <property type="term" value="P:DNA biosynthetic process"/>
    <property type="evidence" value="ECO:0007669"/>
    <property type="project" value="UniProtKB-ARBA"/>
</dbReference>
<reference evidence="4 5" key="1">
    <citation type="journal article" date="2019" name="Sci. Rep.">
        <title>Orb-weaving spider Araneus ventricosus genome elucidates the spidroin gene catalogue.</title>
        <authorList>
            <person name="Kono N."/>
            <person name="Nakamura H."/>
            <person name="Ohtoshi R."/>
            <person name="Moran D.A.P."/>
            <person name="Shinohara A."/>
            <person name="Yoshida Y."/>
            <person name="Fujiwara M."/>
            <person name="Mori M."/>
            <person name="Tomita M."/>
            <person name="Arakawa K."/>
        </authorList>
    </citation>
    <scope>NUCLEOTIDE SEQUENCE [LARGE SCALE GENOMIC DNA]</scope>
</reference>
<dbReference type="GO" id="GO:0003676">
    <property type="term" value="F:nucleic acid binding"/>
    <property type="evidence" value="ECO:0007669"/>
    <property type="project" value="InterPro"/>
</dbReference>
<dbReference type="PROSITE" id="PS50878">
    <property type="entry name" value="RT_POL"/>
    <property type="match status" value="1"/>
</dbReference>
<feature type="domain" description="Reverse transcriptase" evidence="2">
    <location>
        <begin position="485"/>
        <end position="753"/>
    </location>
</feature>
<dbReference type="CDD" id="cd09276">
    <property type="entry name" value="Rnase_HI_RT_non_LTR"/>
    <property type="match status" value="1"/>
</dbReference>
<protein>
    <submittedName>
        <fullName evidence="4">Retrovirus-related Pol polyprotein from type-1 retrotransposable element R1</fullName>
    </submittedName>
</protein>
<sequence>MASYPDANSQSMTSLLQCVSNNSSPILKILQINLHKCEPAMSQLRKTAPNHQIDIILAQEPYFNNNEIKGIPERWRTWSSNNGKAAIIAPTSIKVVSLTPLDNCVAVKIQLQSKPCTLISAYSSPLEDIEPTLLEMQDLLDSIPGESYIIGADLNGHHTSWGYNDTSPRGRAIEDMISHKHMILLNPVDAPPTFFHTNGTVGRPDLTLTSNNDLAQKIEWQVLKEETFSDHAYIKINVNLERNSLSFHRFKTKFGGHKKFISKIKALAAPYIEQLKHSTTKSELDKLTNDLHKSIIEACKSSYRLKRQEINKPPAWWTQELDITKKKVGALRRAQRAPTEVKRGACIIYARERAKYRRILLKTRRRAWKKFCTEASNPFGRHYKAIFRKGRPPSDLFQQIAAGGNELNFAETILKTLFPETEQHLAHPSPLPAAPADRPFSHKEIKTILKGLNKTKAPGFDGVDNIILQQIHKASPDLLLVLYNKCLELGLFPTDFKIGVIVLFYKEGKRQDDPKSYRPISLLPALGKLLEKLLTQRLNFFLKNSNQQNPKQFGFKEGTSIDNALTSLVDQIHEFKRQKLHVAVVSVDIKGAFDNLHYGSIISKLNECRCPPNIKGVFESLLQDRKIVIPTNNGIAQQTQSRGCPQGSCSGPAIWNLVADDALKGPFPDNTSVQAFADDFVTVAAAKSERALGRKATEALSKFKEWSDKNGLEISVEKTNYLLVGKLRRGPSIFWGDRRVKKTQVLKYLGVYVDKKMNWSHHLMQQGAKALQQSRGLLRLAGSTWGLSPKHRAQIYKSVTERMIAHGATAWGRSITYNIKTKLDQIQRPFLINISGAYRTSPTAALQAITGILPLHLKIEAEANFVALTRTNKKIWIEDEELDPAQFEKKEVGWSHHPATELEEDRISTSSEFSKAEGINIYTDGSKSEQGVGTAFCEYDHSNSLSHTWQAKLHPRNSVYQAELVGILKASTHAASTNRPTKIWSDSLSSLQALQDLKTSSPIARQIQRVLLKSPNISLGWIKAHVGHEGNEKADELAKEVITLPDSLSVDTPFPRSWAKRKLLERAKVLWQQQWDKEKYGRSTHKVIPKVSLKTYNWPRQVTHFVTEHGPFPYYLHRFGKHRDPFCACGEEGTPLHYAVHCPLTASYHFRDPGDQHLDAWRKSLNIPPKPVQRPSAAHPLQEACGKTPATLALKSSGHQQAHPTQDCSGAKKQRQPRNQRSNYSDKSDGGGSNRNPSPDGRRAHQGCCKLLFPVPPTKTVKTALRAVRRRGDGWCCRSAPKTLAGVDKAFSEGTPQHKEVFQMPKLRRMQEKEFLLCILRIRTSYELVQQQSPMLRQLLGRERQKKSWLQGG</sequence>
<dbReference type="InterPro" id="IPR036691">
    <property type="entry name" value="Endo/exonu/phosph_ase_sf"/>
</dbReference>
<dbReference type="InterPro" id="IPR000477">
    <property type="entry name" value="RT_dom"/>
</dbReference>
<dbReference type="PANTHER" id="PTHR19446">
    <property type="entry name" value="REVERSE TRANSCRIPTASES"/>
    <property type="match status" value="1"/>
</dbReference>
<dbReference type="EMBL" id="BGPR01049896">
    <property type="protein sequence ID" value="GBO26896.1"/>
    <property type="molecule type" value="Genomic_DNA"/>
</dbReference>
<evidence type="ECO:0000259" key="2">
    <source>
        <dbReference type="PROSITE" id="PS50878"/>
    </source>
</evidence>
<dbReference type="InterPro" id="IPR036397">
    <property type="entry name" value="RNaseH_sf"/>
</dbReference>
<evidence type="ECO:0000313" key="5">
    <source>
        <dbReference type="Proteomes" id="UP000499080"/>
    </source>
</evidence>
<dbReference type="Gene3D" id="3.30.420.10">
    <property type="entry name" value="Ribonuclease H-like superfamily/Ribonuclease H"/>
    <property type="match status" value="1"/>
</dbReference>
<dbReference type="InterPro" id="IPR005135">
    <property type="entry name" value="Endo/exonuclease/phosphatase"/>
</dbReference>
<dbReference type="Proteomes" id="UP000499080">
    <property type="component" value="Unassembled WGS sequence"/>
</dbReference>
<dbReference type="GO" id="GO:0042575">
    <property type="term" value="C:DNA polymerase complex"/>
    <property type="evidence" value="ECO:0007669"/>
    <property type="project" value="UniProtKB-ARBA"/>
</dbReference>
<dbReference type="Pfam" id="PF00078">
    <property type="entry name" value="RVT_1"/>
    <property type="match status" value="1"/>
</dbReference>
<feature type="region of interest" description="Disordered" evidence="1">
    <location>
        <begin position="1195"/>
        <end position="1246"/>
    </location>
</feature>
<dbReference type="Pfam" id="PF14529">
    <property type="entry name" value="Exo_endo_phos_2"/>
    <property type="match status" value="1"/>
</dbReference>
<dbReference type="SUPFAM" id="SSF56219">
    <property type="entry name" value="DNase I-like"/>
    <property type="match status" value="1"/>
</dbReference>
<feature type="domain" description="RNase H type-1" evidence="3">
    <location>
        <begin position="915"/>
        <end position="1043"/>
    </location>
</feature>
<feature type="non-terminal residue" evidence="4">
    <location>
        <position position="1353"/>
    </location>
</feature>
<accession>A0A4Y2VRK8</accession>
<dbReference type="InterPro" id="IPR002156">
    <property type="entry name" value="RNaseH_domain"/>
</dbReference>
<dbReference type="InterPro" id="IPR012337">
    <property type="entry name" value="RNaseH-like_sf"/>
</dbReference>
<dbReference type="CDD" id="cd09077">
    <property type="entry name" value="R1-I-EN"/>
    <property type="match status" value="1"/>
</dbReference>
<dbReference type="GO" id="GO:0004523">
    <property type="term" value="F:RNA-DNA hybrid ribonuclease activity"/>
    <property type="evidence" value="ECO:0007669"/>
    <property type="project" value="InterPro"/>
</dbReference>
<evidence type="ECO:0000259" key="3">
    <source>
        <dbReference type="PROSITE" id="PS50879"/>
    </source>
</evidence>
<evidence type="ECO:0000313" key="4">
    <source>
        <dbReference type="EMBL" id="GBO26896.1"/>
    </source>
</evidence>
<dbReference type="Pfam" id="PF00075">
    <property type="entry name" value="RNase_H"/>
    <property type="match status" value="1"/>
</dbReference>
<dbReference type="OrthoDB" id="411871at2759"/>
<feature type="compositionally biased region" description="Polar residues" evidence="1">
    <location>
        <begin position="1197"/>
        <end position="1208"/>
    </location>
</feature>
<dbReference type="CDD" id="cd01650">
    <property type="entry name" value="RT_nLTR_like"/>
    <property type="match status" value="1"/>
</dbReference>
<dbReference type="SUPFAM" id="SSF56672">
    <property type="entry name" value="DNA/RNA polymerases"/>
    <property type="match status" value="1"/>
</dbReference>
<gene>
    <name evidence="4" type="primary">PO11_211</name>
    <name evidence="4" type="ORF">AVEN_22745_1</name>
</gene>
<keyword evidence="5" id="KW-1185">Reference proteome</keyword>
<evidence type="ECO:0000256" key="1">
    <source>
        <dbReference type="SAM" id="MobiDB-lite"/>
    </source>
</evidence>
<organism evidence="4 5">
    <name type="scientific">Araneus ventricosus</name>
    <name type="common">Orbweaver spider</name>
    <name type="synonym">Epeira ventricosa</name>
    <dbReference type="NCBI Taxonomy" id="182803"/>
    <lineage>
        <taxon>Eukaryota</taxon>
        <taxon>Metazoa</taxon>
        <taxon>Ecdysozoa</taxon>
        <taxon>Arthropoda</taxon>
        <taxon>Chelicerata</taxon>
        <taxon>Arachnida</taxon>
        <taxon>Araneae</taxon>
        <taxon>Araneomorphae</taxon>
        <taxon>Entelegynae</taxon>
        <taxon>Araneoidea</taxon>
        <taxon>Araneidae</taxon>
        <taxon>Araneus</taxon>
    </lineage>
</organism>
<comment type="caution">
    <text evidence="4">The sequence shown here is derived from an EMBL/GenBank/DDBJ whole genome shotgun (WGS) entry which is preliminary data.</text>
</comment>
<dbReference type="InterPro" id="IPR043502">
    <property type="entry name" value="DNA/RNA_pol_sf"/>
</dbReference>
<dbReference type="Gene3D" id="3.60.10.10">
    <property type="entry name" value="Endonuclease/exonuclease/phosphatase"/>
    <property type="match status" value="1"/>
</dbReference>
<dbReference type="SUPFAM" id="SSF53098">
    <property type="entry name" value="Ribonuclease H-like"/>
    <property type="match status" value="1"/>
</dbReference>
<dbReference type="PROSITE" id="PS50879">
    <property type="entry name" value="RNASE_H_1"/>
    <property type="match status" value="1"/>
</dbReference>
<name>A0A4Y2VRK8_ARAVE</name>
<proteinExistence type="predicted"/>